<evidence type="ECO:0000313" key="4">
    <source>
        <dbReference type="EMBL" id="MEF7617194.1"/>
    </source>
</evidence>
<keyword evidence="2" id="KW-0449">Lipoprotein</keyword>
<dbReference type="NCBIfam" id="TIGR01845">
    <property type="entry name" value="outer_NodT"/>
    <property type="match status" value="1"/>
</dbReference>
<comment type="similarity">
    <text evidence="1 2">Belongs to the outer membrane factor (OMF) (TC 1.B.17) family.</text>
</comment>
<dbReference type="RefSeq" id="WP_332292896.1">
    <property type="nucleotide sequence ID" value="NZ_JAZIBG010000054.1"/>
</dbReference>
<dbReference type="EMBL" id="JAZIBG010000054">
    <property type="protein sequence ID" value="MEF7617194.1"/>
    <property type="molecule type" value="Genomic_DNA"/>
</dbReference>
<dbReference type="GO" id="GO:0015562">
    <property type="term" value="F:efflux transmembrane transporter activity"/>
    <property type="evidence" value="ECO:0007669"/>
    <property type="project" value="InterPro"/>
</dbReference>
<dbReference type="GO" id="GO:0005886">
    <property type="term" value="C:plasma membrane"/>
    <property type="evidence" value="ECO:0007669"/>
    <property type="project" value="UniProtKB-SubCell"/>
</dbReference>
<evidence type="ECO:0000256" key="1">
    <source>
        <dbReference type="ARBA" id="ARBA00007613"/>
    </source>
</evidence>
<keyword evidence="2" id="KW-0472">Membrane</keyword>
<evidence type="ECO:0000256" key="2">
    <source>
        <dbReference type="RuleBase" id="RU362097"/>
    </source>
</evidence>
<keyword evidence="2" id="KW-0732">Signal</keyword>
<proteinExistence type="inferred from homology"/>
<evidence type="ECO:0000313" key="5">
    <source>
        <dbReference type="Proteomes" id="UP001336250"/>
    </source>
</evidence>
<evidence type="ECO:0000256" key="3">
    <source>
        <dbReference type="SAM" id="MobiDB-lite"/>
    </source>
</evidence>
<dbReference type="InterPro" id="IPR010131">
    <property type="entry name" value="MdtP/NodT-like"/>
</dbReference>
<keyword evidence="2" id="KW-0812">Transmembrane</keyword>
<protein>
    <submittedName>
        <fullName evidence="4">Efflux transporter outer membrane subunit</fullName>
    </submittedName>
</protein>
<reference evidence="4 5" key="1">
    <citation type="submission" date="2024-02" db="EMBL/GenBank/DDBJ databases">
        <title>Genome sequence of Aquincola sp. MAHUQ-54.</title>
        <authorList>
            <person name="Huq M.A."/>
        </authorList>
    </citation>
    <scope>NUCLEOTIDE SEQUENCE [LARGE SCALE GENOMIC DNA]</scope>
    <source>
        <strain evidence="4 5">MAHUQ-54</strain>
    </source>
</reference>
<feature type="region of interest" description="Disordered" evidence="3">
    <location>
        <begin position="102"/>
        <end position="126"/>
    </location>
</feature>
<keyword evidence="2" id="KW-0564">Palmitate</keyword>
<feature type="compositionally biased region" description="Low complexity" evidence="3">
    <location>
        <begin position="102"/>
        <end position="114"/>
    </location>
</feature>
<feature type="signal peptide" evidence="2">
    <location>
        <begin position="1"/>
        <end position="26"/>
    </location>
</feature>
<dbReference type="PANTHER" id="PTHR30203">
    <property type="entry name" value="OUTER MEMBRANE CATION EFFLUX PROTEIN"/>
    <property type="match status" value="1"/>
</dbReference>
<dbReference type="SUPFAM" id="SSF56954">
    <property type="entry name" value="Outer membrane efflux proteins (OEP)"/>
    <property type="match status" value="1"/>
</dbReference>
<dbReference type="AlphaFoldDB" id="A0AAW9QP78"/>
<keyword evidence="2" id="KW-1134">Transmembrane beta strand</keyword>
<dbReference type="Gene3D" id="2.20.200.10">
    <property type="entry name" value="Outer membrane efflux proteins (OEP)"/>
    <property type="match status" value="1"/>
</dbReference>
<dbReference type="Proteomes" id="UP001336250">
    <property type="component" value="Unassembled WGS sequence"/>
</dbReference>
<accession>A0AAW9QP78</accession>
<sequence length="465" mass="48076">MNTLPRKHSACTALAAAALLSGCAVMEPRTQPALALPERFAEPVAAAAADVSPQWWLGFGSAQLTRLIAEAEQGSSDLRIAAERVRQAEAALRVAGSSLLPSASAGAGQSASRSDPGTGDATTRRGSSASLSVSYEIDLWGRLAANAEASRLSLAATRFDLDGVRLSLSTGVASTYFQVLAAQARLSLAQDNLATAERVLGVVQARQRNGVATALEVAQQRTTVQAQRTALVPLELAVRQNTSALALLLGRVPQGFALQPESFGQLTVPAVAPGLPSSLLVRRPDLAAAEADLHAADADVAAARAALLPSIALSASGGVSSAALLSLANPSGTLAIGLSLAQSLFDGGRLRAQVDSVQSQRRILVETYGAAVRTALKEVDDGLGNADRGLRQEASQQATVDYAQRALQLAELRYREGSGDLLAVLDAQRTLFSAQDALAQLRLARLTAALDLFKALGGGWRAAAA</sequence>
<dbReference type="Gene3D" id="1.20.1600.10">
    <property type="entry name" value="Outer membrane efflux proteins (OEP)"/>
    <property type="match status" value="1"/>
</dbReference>
<dbReference type="PROSITE" id="PS51257">
    <property type="entry name" value="PROKAR_LIPOPROTEIN"/>
    <property type="match status" value="1"/>
</dbReference>
<feature type="chain" id="PRO_5043107763" evidence="2">
    <location>
        <begin position="27"/>
        <end position="465"/>
    </location>
</feature>
<gene>
    <name evidence="4" type="ORF">V4F39_24990</name>
</gene>
<keyword evidence="5" id="KW-1185">Reference proteome</keyword>
<name>A0AAW9QP78_9BURK</name>
<comment type="subcellular location">
    <subcellularLocation>
        <location evidence="2">Cell membrane</location>
        <topology evidence="2">Lipid-anchor</topology>
    </subcellularLocation>
</comment>
<dbReference type="Pfam" id="PF02321">
    <property type="entry name" value="OEP"/>
    <property type="match status" value="2"/>
</dbReference>
<comment type="caution">
    <text evidence="4">The sequence shown here is derived from an EMBL/GenBank/DDBJ whole genome shotgun (WGS) entry which is preliminary data.</text>
</comment>
<organism evidence="4 5">
    <name type="scientific">Aquincola agrisoli</name>
    <dbReference type="NCBI Taxonomy" id="3119538"/>
    <lineage>
        <taxon>Bacteria</taxon>
        <taxon>Pseudomonadati</taxon>
        <taxon>Pseudomonadota</taxon>
        <taxon>Betaproteobacteria</taxon>
        <taxon>Burkholderiales</taxon>
        <taxon>Sphaerotilaceae</taxon>
        <taxon>Aquincola</taxon>
    </lineage>
</organism>
<dbReference type="InterPro" id="IPR003423">
    <property type="entry name" value="OMP_efflux"/>
</dbReference>
<dbReference type="PANTHER" id="PTHR30203:SF33">
    <property type="entry name" value="BLR4455 PROTEIN"/>
    <property type="match status" value="1"/>
</dbReference>